<comment type="caution">
    <text evidence="1">The sequence shown here is derived from an EMBL/GenBank/DDBJ whole genome shotgun (WGS) entry which is preliminary data.</text>
</comment>
<reference evidence="1" key="1">
    <citation type="submission" date="2016-09" db="EMBL/GenBank/DDBJ databases">
        <title>Whole genome sequencing of Salmonella enterica.</title>
        <authorList>
            <person name="Bell R."/>
        </authorList>
    </citation>
    <scope>NUCLEOTIDE SEQUENCE [LARGE SCALE GENOMIC DNA]</scope>
    <source>
        <strain evidence="1">CFSAN044929</strain>
    </source>
</reference>
<dbReference type="AlphaFoldDB" id="A0A3F3IVV4"/>
<protein>
    <submittedName>
        <fullName evidence="1">Uncharacterized protein</fullName>
    </submittedName>
</protein>
<sequence>MYHQIFAVAQQFFIKKRKYFSGNKKKRITIFNYLFLKY</sequence>
<dbReference type="Proteomes" id="UP000866740">
    <property type="component" value="Unassembled WGS sequence"/>
</dbReference>
<name>A0A3F3IVV4_SALER</name>
<dbReference type="EMBL" id="MLTE01000011">
    <property type="protein sequence ID" value="OHJ50749.1"/>
    <property type="molecule type" value="Genomic_DNA"/>
</dbReference>
<organism evidence="1">
    <name type="scientific">Salmonella enterica</name>
    <name type="common">Salmonella choleraesuis</name>
    <dbReference type="NCBI Taxonomy" id="28901"/>
    <lineage>
        <taxon>Bacteria</taxon>
        <taxon>Pseudomonadati</taxon>
        <taxon>Pseudomonadota</taxon>
        <taxon>Gammaproteobacteria</taxon>
        <taxon>Enterobacterales</taxon>
        <taxon>Enterobacteriaceae</taxon>
        <taxon>Salmonella</taxon>
    </lineage>
</organism>
<proteinExistence type="predicted"/>
<accession>A0A3F3IVV4</accession>
<evidence type="ECO:0000313" key="1">
    <source>
        <dbReference type="EMBL" id="OHJ50749.1"/>
    </source>
</evidence>
<gene>
    <name evidence="1" type="ORF">A7S51_16225</name>
</gene>